<dbReference type="PANTHER" id="PTHR43775">
    <property type="entry name" value="FATTY ACID SYNTHASE"/>
    <property type="match status" value="1"/>
</dbReference>
<dbReference type="SMART" id="SM00825">
    <property type="entry name" value="PKS_KS"/>
    <property type="match status" value="1"/>
</dbReference>
<dbReference type="GeneID" id="118426091"/>
<keyword evidence="5" id="KW-1185">Reference proteome</keyword>
<dbReference type="InterPro" id="IPR032821">
    <property type="entry name" value="PKS_assoc"/>
</dbReference>
<dbReference type="InterPro" id="IPR014031">
    <property type="entry name" value="Ketoacyl_synth_C"/>
</dbReference>
<dbReference type="FunFam" id="3.40.47.10:FF:000019">
    <property type="entry name" value="Polyketide synthase type I"/>
    <property type="match status" value="1"/>
</dbReference>
<evidence type="ECO:0000256" key="2">
    <source>
        <dbReference type="ARBA" id="ARBA00022553"/>
    </source>
</evidence>
<dbReference type="InterPro" id="IPR018201">
    <property type="entry name" value="Ketoacyl_synth_AS"/>
</dbReference>
<dbReference type="InterPro" id="IPR016039">
    <property type="entry name" value="Thiolase-like"/>
</dbReference>
<dbReference type="InterPro" id="IPR016035">
    <property type="entry name" value="Acyl_Trfase/lysoPLipase"/>
</dbReference>
<feature type="domain" description="Ketosynthase family 3 (KS3)" evidence="4">
    <location>
        <begin position="2"/>
        <end position="427"/>
    </location>
</feature>
<dbReference type="Gene3D" id="3.40.366.10">
    <property type="entry name" value="Malonyl-Coenzyme A Acyl Carrier Protein, domain 2"/>
    <property type="match status" value="1"/>
</dbReference>
<dbReference type="InterPro" id="IPR014043">
    <property type="entry name" value="Acyl_transferase_dom"/>
</dbReference>
<dbReference type="RefSeq" id="XP_035691275.1">
    <property type="nucleotide sequence ID" value="XM_035835382.1"/>
</dbReference>
<protein>
    <submittedName>
        <fullName evidence="6">Inactive phenolphthiocerol synthesis polyketide synthase type I Pks15</fullName>
    </submittedName>
</protein>
<dbReference type="SUPFAM" id="SSF53901">
    <property type="entry name" value="Thiolase-like"/>
    <property type="match status" value="1"/>
</dbReference>
<dbReference type="AlphaFoldDB" id="A0A9J7LZF5"/>
<dbReference type="GO" id="GO:0006633">
    <property type="term" value="P:fatty acid biosynthetic process"/>
    <property type="evidence" value="ECO:0007669"/>
    <property type="project" value="InterPro"/>
</dbReference>
<evidence type="ECO:0000256" key="1">
    <source>
        <dbReference type="ARBA" id="ARBA00022450"/>
    </source>
</evidence>
<dbReference type="InterPro" id="IPR014030">
    <property type="entry name" value="Ketoacyl_synth_N"/>
</dbReference>
<dbReference type="Gene3D" id="3.30.70.3290">
    <property type="match status" value="1"/>
</dbReference>
<name>A0A9J7LZF5_BRAFL</name>
<keyword evidence="2" id="KW-0597">Phosphoprotein</keyword>
<dbReference type="Gene3D" id="3.40.47.10">
    <property type="match status" value="1"/>
</dbReference>
<dbReference type="PANTHER" id="PTHR43775:SF37">
    <property type="entry name" value="SI:DKEY-61P9.11"/>
    <property type="match status" value="1"/>
</dbReference>
<dbReference type="InterPro" id="IPR020841">
    <property type="entry name" value="PKS_Beta-ketoAc_synthase_dom"/>
</dbReference>
<organism evidence="5 6">
    <name type="scientific">Branchiostoma floridae</name>
    <name type="common">Florida lancelet</name>
    <name type="synonym">Amphioxus</name>
    <dbReference type="NCBI Taxonomy" id="7739"/>
    <lineage>
        <taxon>Eukaryota</taxon>
        <taxon>Metazoa</taxon>
        <taxon>Chordata</taxon>
        <taxon>Cephalochordata</taxon>
        <taxon>Leptocardii</taxon>
        <taxon>Amphioxiformes</taxon>
        <taxon>Branchiostomatidae</taxon>
        <taxon>Branchiostoma</taxon>
    </lineage>
</organism>
<dbReference type="OrthoDB" id="329835at2759"/>
<reference evidence="5" key="1">
    <citation type="journal article" date="2020" name="Nat. Ecol. Evol.">
        <title>Deeply conserved synteny resolves early events in vertebrate evolution.</title>
        <authorList>
            <person name="Simakov O."/>
            <person name="Marletaz F."/>
            <person name="Yue J.X."/>
            <person name="O'Connell B."/>
            <person name="Jenkins J."/>
            <person name="Brandt A."/>
            <person name="Calef R."/>
            <person name="Tung C.H."/>
            <person name="Huang T.K."/>
            <person name="Schmutz J."/>
            <person name="Satoh N."/>
            <person name="Yu J.K."/>
            <person name="Putnam N.H."/>
            <person name="Green R.E."/>
            <person name="Rokhsar D.S."/>
        </authorList>
    </citation>
    <scope>NUCLEOTIDE SEQUENCE [LARGE SCALE GENOMIC DNA]</scope>
    <source>
        <strain evidence="5">S238N-H82</strain>
    </source>
</reference>
<dbReference type="Pfam" id="PF00109">
    <property type="entry name" value="ketoacyl-synt"/>
    <property type="match status" value="1"/>
</dbReference>
<keyword evidence="1" id="KW-0596">Phosphopantetheine</keyword>
<dbReference type="InterPro" id="IPR001227">
    <property type="entry name" value="Ac_transferase_dom_sf"/>
</dbReference>
<dbReference type="Pfam" id="PF16197">
    <property type="entry name" value="KAsynt_C_assoc"/>
    <property type="match status" value="1"/>
</dbReference>
<dbReference type="SUPFAM" id="SSF52151">
    <property type="entry name" value="FabD/lysophospholipase-like"/>
    <property type="match status" value="1"/>
</dbReference>
<keyword evidence="3" id="KW-0808">Transferase</keyword>
<evidence type="ECO:0000259" key="4">
    <source>
        <dbReference type="PROSITE" id="PS52004"/>
    </source>
</evidence>
<dbReference type="KEGG" id="bfo:118426091"/>
<evidence type="ECO:0000313" key="6">
    <source>
        <dbReference type="RefSeq" id="XP_035691275.1"/>
    </source>
</evidence>
<dbReference type="PROSITE" id="PS00606">
    <property type="entry name" value="KS3_1"/>
    <property type="match status" value="1"/>
</dbReference>
<dbReference type="OMA" id="GYLYEEN"/>
<dbReference type="GO" id="GO:0004315">
    <property type="term" value="F:3-oxoacyl-[acyl-carrier-protein] synthase activity"/>
    <property type="evidence" value="ECO:0007669"/>
    <property type="project" value="InterPro"/>
</dbReference>
<accession>A0A9J7LZF5</accession>
<sequence>MDEKVAIVGIGCRYPGGVHTPADFWAMLAEGRDCTIPPPDDRFDTSYFWHPNRTPGKLYNRCGGYLQCNVFEFDRQFFKIPPDEANHLDPQIQLLLEVTWEALENAGIPSRSIRGSNTGVYVGVTSSEYLMMTVSPYSNVSQYTNSGTNSCMVANRISYEFDLHGPSFSVDTACSSSLYSIHLASEAIRKGDCSMAIAGGVNLMLLPGTTIGFCQAGMLSPDGKCKSFDASADGYCRSEGAGVVVLKPLSRALADGDRIYAVIRGGSLTNDGRTPGIANPSYDAQLDLVEKACAAAKVHPHSIQYVEAHGTGTKVGDRTEANALGQILGRGRSKEDPPLYIGSVKSNFGHTEGAAGVAGIIKLALMISKGQIPRVVHFSSPNPDIHFDALNIQVPSTLLQWEEKENRLAGCSSFGFGGANAHLILERSPLPDRHPAVHNSDKVNDNHFTAGTGHETKTIMLLSGNTKAALKEQIEHWISFITDTPTLNEDRFQQSLYTAANRYQHHAERLAIVVTGPDDAVQKLNLMAREEKLNVAVEGKVPEGAERGRMAFVFSGMGTQWWGMGRKLALEDPVFSDVIQRFEDVLKTLGADWSIADM</sequence>
<reference evidence="6" key="2">
    <citation type="submission" date="2025-08" db="UniProtKB">
        <authorList>
            <consortium name="RefSeq"/>
        </authorList>
    </citation>
    <scope>IDENTIFICATION</scope>
    <source>
        <strain evidence="6">S238N-H82</strain>
        <tissue evidence="6">Testes</tissue>
    </source>
</reference>
<dbReference type="Proteomes" id="UP000001554">
    <property type="component" value="Chromosome 1"/>
</dbReference>
<evidence type="ECO:0000313" key="5">
    <source>
        <dbReference type="Proteomes" id="UP000001554"/>
    </source>
</evidence>
<dbReference type="Pfam" id="PF00698">
    <property type="entry name" value="Acyl_transf_1"/>
    <property type="match status" value="1"/>
</dbReference>
<dbReference type="Pfam" id="PF02801">
    <property type="entry name" value="Ketoacyl-synt_C"/>
    <property type="match status" value="1"/>
</dbReference>
<gene>
    <name evidence="6" type="primary">LOC118426091</name>
</gene>
<dbReference type="InterPro" id="IPR050091">
    <property type="entry name" value="PKS_NRPS_Biosynth_Enz"/>
</dbReference>
<proteinExistence type="predicted"/>
<dbReference type="CDD" id="cd00833">
    <property type="entry name" value="PKS"/>
    <property type="match status" value="1"/>
</dbReference>
<evidence type="ECO:0000256" key="3">
    <source>
        <dbReference type="ARBA" id="ARBA00022679"/>
    </source>
</evidence>
<dbReference type="PROSITE" id="PS52004">
    <property type="entry name" value="KS3_2"/>
    <property type="match status" value="1"/>
</dbReference>